<evidence type="ECO:0000313" key="5">
    <source>
        <dbReference type="EMBL" id="MFD1367049.1"/>
    </source>
</evidence>
<evidence type="ECO:0000259" key="4">
    <source>
        <dbReference type="PROSITE" id="PS50126"/>
    </source>
</evidence>
<comment type="similarity">
    <text evidence="1">Belongs to the bacterial ribosomal protein bS1 family.</text>
</comment>
<feature type="domain" description="S1 motif" evidence="4">
    <location>
        <begin position="110"/>
        <end position="169"/>
    </location>
</feature>
<organism evidence="5 6">
    <name type="scientific">Actinoplanes sichuanensis</name>
    <dbReference type="NCBI Taxonomy" id="512349"/>
    <lineage>
        <taxon>Bacteria</taxon>
        <taxon>Bacillati</taxon>
        <taxon>Actinomycetota</taxon>
        <taxon>Actinomycetes</taxon>
        <taxon>Micromonosporales</taxon>
        <taxon>Micromonosporaceae</taxon>
        <taxon>Actinoplanes</taxon>
    </lineage>
</organism>
<reference evidence="6" key="1">
    <citation type="journal article" date="2019" name="Int. J. Syst. Evol. Microbiol.">
        <title>The Global Catalogue of Microorganisms (GCM) 10K type strain sequencing project: providing services to taxonomists for standard genome sequencing and annotation.</title>
        <authorList>
            <consortium name="The Broad Institute Genomics Platform"/>
            <consortium name="The Broad Institute Genome Sequencing Center for Infectious Disease"/>
            <person name="Wu L."/>
            <person name="Ma J."/>
        </authorList>
    </citation>
    <scope>NUCLEOTIDE SEQUENCE [LARGE SCALE GENOMIC DNA]</scope>
    <source>
        <strain evidence="6">CCM 7526</strain>
    </source>
</reference>
<evidence type="ECO:0000256" key="3">
    <source>
        <dbReference type="ARBA" id="ARBA00023274"/>
    </source>
</evidence>
<dbReference type="SMART" id="SM00316">
    <property type="entry name" value="S1"/>
    <property type="match status" value="2"/>
</dbReference>
<dbReference type="Proteomes" id="UP001597183">
    <property type="component" value="Unassembled WGS sequence"/>
</dbReference>
<name>A0ABW4A8Z7_9ACTN</name>
<sequence length="172" mass="19270">MDEDPLLWAFLGALRPGRRLSGTVVAVERFGVFVDLDEGPKHPTLPGVGFITWPELSWRRFDDASEIVSVGQRVTGEFLQFDTYNGEARMSLRALEPDPFLDFARDVRVGRVLSGTVTKLVPFGFFVRVQDDIEGLVPTADPSTRVGDEIMVAVEEIDVPRRRVRLCAEPRP</sequence>
<dbReference type="InterPro" id="IPR003029">
    <property type="entry name" value="S1_domain"/>
</dbReference>
<dbReference type="Pfam" id="PF00575">
    <property type="entry name" value="S1"/>
    <property type="match status" value="2"/>
</dbReference>
<comment type="caution">
    <text evidence="5">The sequence shown here is derived from an EMBL/GenBank/DDBJ whole genome shotgun (WGS) entry which is preliminary data.</text>
</comment>
<evidence type="ECO:0000256" key="1">
    <source>
        <dbReference type="ARBA" id="ARBA00006767"/>
    </source>
</evidence>
<gene>
    <name evidence="5" type="ORF">ACFQ5G_16985</name>
</gene>
<keyword evidence="3" id="KW-0687">Ribonucleoprotein</keyword>
<dbReference type="PANTHER" id="PTHR10724:SF7">
    <property type="entry name" value="SMALL RIBOSOMAL SUBUNIT PROTEIN BS1C"/>
    <property type="match status" value="1"/>
</dbReference>
<evidence type="ECO:0000313" key="6">
    <source>
        <dbReference type="Proteomes" id="UP001597183"/>
    </source>
</evidence>
<dbReference type="PANTHER" id="PTHR10724">
    <property type="entry name" value="30S RIBOSOMAL PROTEIN S1"/>
    <property type="match status" value="1"/>
</dbReference>
<dbReference type="Gene3D" id="2.40.50.140">
    <property type="entry name" value="Nucleic acid-binding proteins"/>
    <property type="match status" value="2"/>
</dbReference>
<dbReference type="InterPro" id="IPR050437">
    <property type="entry name" value="Ribos_protein_bS1-like"/>
</dbReference>
<feature type="domain" description="S1 motif" evidence="4">
    <location>
        <begin position="17"/>
        <end position="93"/>
    </location>
</feature>
<proteinExistence type="inferred from homology"/>
<dbReference type="RefSeq" id="WP_317797119.1">
    <property type="nucleotide sequence ID" value="NZ_AP028461.1"/>
</dbReference>
<keyword evidence="2" id="KW-0689">Ribosomal protein</keyword>
<dbReference type="EMBL" id="JBHTMK010000020">
    <property type="protein sequence ID" value="MFD1367049.1"/>
    <property type="molecule type" value="Genomic_DNA"/>
</dbReference>
<dbReference type="SUPFAM" id="SSF50249">
    <property type="entry name" value="Nucleic acid-binding proteins"/>
    <property type="match status" value="2"/>
</dbReference>
<evidence type="ECO:0000256" key="2">
    <source>
        <dbReference type="ARBA" id="ARBA00022980"/>
    </source>
</evidence>
<keyword evidence="6" id="KW-1185">Reference proteome</keyword>
<dbReference type="PROSITE" id="PS50126">
    <property type="entry name" value="S1"/>
    <property type="match status" value="2"/>
</dbReference>
<protein>
    <submittedName>
        <fullName evidence="5">S1 RNA-binding domain-containing protein</fullName>
    </submittedName>
</protein>
<dbReference type="InterPro" id="IPR012340">
    <property type="entry name" value="NA-bd_OB-fold"/>
</dbReference>
<accession>A0ABW4A8Z7</accession>